<organism evidence="5 6">
    <name type="scientific">Bifidobacterium catenulatum subsp. kashiwanohense</name>
    <dbReference type="NCBI Taxonomy" id="630129"/>
    <lineage>
        <taxon>Bacteria</taxon>
        <taxon>Bacillati</taxon>
        <taxon>Actinomycetota</taxon>
        <taxon>Actinomycetes</taxon>
        <taxon>Bifidobacteriales</taxon>
        <taxon>Bifidobacteriaceae</taxon>
        <taxon>Bifidobacterium</taxon>
    </lineage>
</organism>
<accession>A0AA43P6J4</accession>
<evidence type="ECO:0000259" key="4">
    <source>
        <dbReference type="PROSITE" id="PS50932"/>
    </source>
</evidence>
<dbReference type="SUPFAM" id="SSF47413">
    <property type="entry name" value="lambda repressor-like DNA-binding domains"/>
    <property type="match status" value="1"/>
</dbReference>
<keyword evidence="1" id="KW-0805">Transcription regulation</keyword>
<protein>
    <submittedName>
        <fullName evidence="5">LacI family transcriptional regulator</fullName>
    </submittedName>
</protein>
<dbReference type="SUPFAM" id="SSF53822">
    <property type="entry name" value="Periplasmic binding protein-like I"/>
    <property type="match status" value="1"/>
</dbReference>
<evidence type="ECO:0000256" key="2">
    <source>
        <dbReference type="ARBA" id="ARBA00023125"/>
    </source>
</evidence>
<dbReference type="GO" id="GO:0003700">
    <property type="term" value="F:DNA-binding transcription factor activity"/>
    <property type="evidence" value="ECO:0007669"/>
    <property type="project" value="TreeGrafter"/>
</dbReference>
<dbReference type="Gene3D" id="1.10.260.40">
    <property type="entry name" value="lambda repressor-like DNA-binding domains"/>
    <property type="match status" value="1"/>
</dbReference>
<reference evidence="5" key="2">
    <citation type="journal article" date="2023" name="Gut Microbes">
        <title>Characterization of Bifidobacterium kashiwanohense that utilizes both milk- and plant-derived oligosaccharides.</title>
        <authorList>
            <person name="Orihara K."/>
            <person name="Yahagi K."/>
            <person name="Saito Y."/>
            <person name="Watanabe Y."/>
            <person name="Sasai T."/>
            <person name="Hara T."/>
            <person name="Tsukuda N."/>
            <person name="Oki K."/>
            <person name="Fujimoto J."/>
            <person name="Matsuki T."/>
        </authorList>
    </citation>
    <scope>NUCLEOTIDE SEQUENCE</scope>
    <source>
        <strain evidence="5">YIT 13062</strain>
    </source>
</reference>
<dbReference type="InterPro" id="IPR028082">
    <property type="entry name" value="Peripla_BP_I"/>
</dbReference>
<dbReference type="CDD" id="cd01392">
    <property type="entry name" value="HTH_LacI"/>
    <property type="match status" value="1"/>
</dbReference>
<dbReference type="SMART" id="SM00354">
    <property type="entry name" value="HTH_LACI"/>
    <property type="match status" value="1"/>
</dbReference>
<dbReference type="Pfam" id="PF13377">
    <property type="entry name" value="Peripla_BP_3"/>
    <property type="match status" value="1"/>
</dbReference>
<evidence type="ECO:0000256" key="3">
    <source>
        <dbReference type="ARBA" id="ARBA00023163"/>
    </source>
</evidence>
<evidence type="ECO:0000313" key="6">
    <source>
        <dbReference type="Proteomes" id="UP001161916"/>
    </source>
</evidence>
<dbReference type="GO" id="GO:0000976">
    <property type="term" value="F:transcription cis-regulatory region binding"/>
    <property type="evidence" value="ECO:0007669"/>
    <property type="project" value="TreeGrafter"/>
</dbReference>
<dbReference type="InterPro" id="IPR000843">
    <property type="entry name" value="HTH_LacI"/>
</dbReference>
<keyword evidence="3" id="KW-0804">Transcription</keyword>
<dbReference type="Proteomes" id="UP001161916">
    <property type="component" value="Unassembled WGS sequence"/>
</dbReference>
<name>A0AA43P6J4_9BIFI</name>
<reference evidence="5" key="1">
    <citation type="submission" date="2022-09" db="EMBL/GenBank/DDBJ databases">
        <authorList>
            <person name="Orihara K."/>
        </authorList>
    </citation>
    <scope>NUCLEOTIDE SEQUENCE</scope>
    <source>
        <strain evidence="5">YIT 13062</strain>
    </source>
</reference>
<feature type="domain" description="HTH lacI-type" evidence="4">
    <location>
        <begin position="4"/>
        <end position="58"/>
    </location>
</feature>
<keyword evidence="2" id="KW-0238">DNA-binding</keyword>
<dbReference type="CDD" id="cd06267">
    <property type="entry name" value="PBP1_LacI_sugar_binding-like"/>
    <property type="match status" value="1"/>
</dbReference>
<dbReference type="Pfam" id="PF00356">
    <property type="entry name" value="LacI"/>
    <property type="match status" value="1"/>
</dbReference>
<dbReference type="EMBL" id="JAOPMH010000007">
    <property type="protein sequence ID" value="MDH7890026.1"/>
    <property type="molecule type" value="Genomic_DNA"/>
</dbReference>
<dbReference type="InterPro" id="IPR010982">
    <property type="entry name" value="Lambda_DNA-bd_dom_sf"/>
</dbReference>
<evidence type="ECO:0000256" key="1">
    <source>
        <dbReference type="ARBA" id="ARBA00023015"/>
    </source>
</evidence>
<proteinExistence type="predicted"/>
<dbReference type="RefSeq" id="WP_281105808.1">
    <property type="nucleotide sequence ID" value="NZ_JAOPMF010000006.1"/>
</dbReference>
<dbReference type="AlphaFoldDB" id="A0AA43P6J4"/>
<sequence length="361" mass="39637">MARATVYDVSEKAGVSTATVSFTFRRPDKVRPKTRERVLQAAKELEYIPSGSARGLARGSNGALGIYAFDMLIERPQGSGAEDVSVLGEDVPAEPDVLTYPLYVDEVLRGFELECWKHDQGLFLGAAKGRDDHQAVTDIAGRVDGLAIMPSMFNLQLPLELLCKTMPIVLISMDSEKKLPAAHVFCDNRSGMHQLLDHLIDVHQISSLAFVGGFNAEDVSKRYEAFHEYLHERGVESMEWFVDDSVAGSDERLVRLCEAINMGKVPRALVCGTDQTAFEVLQLLEDAGLSVPDDVIVTGFDGILAGRLMKPSLTTVRQPMEAMGRMAARLLDERNGKPWDESVTEVLPVRLIPRESCGCAG</sequence>
<dbReference type="InterPro" id="IPR046335">
    <property type="entry name" value="LacI/GalR-like_sensor"/>
</dbReference>
<evidence type="ECO:0000313" key="5">
    <source>
        <dbReference type="EMBL" id="MDH7890026.1"/>
    </source>
</evidence>
<dbReference type="PANTHER" id="PTHR30146">
    <property type="entry name" value="LACI-RELATED TRANSCRIPTIONAL REPRESSOR"/>
    <property type="match status" value="1"/>
</dbReference>
<dbReference type="Gene3D" id="3.40.50.2300">
    <property type="match status" value="2"/>
</dbReference>
<dbReference type="PROSITE" id="PS50932">
    <property type="entry name" value="HTH_LACI_2"/>
    <property type="match status" value="1"/>
</dbReference>
<gene>
    <name evidence="5" type="ORF">OB951_05350</name>
</gene>
<dbReference type="PANTHER" id="PTHR30146:SF138">
    <property type="entry name" value="TRANSCRIPTIONAL REGULATORY PROTEIN"/>
    <property type="match status" value="1"/>
</dbReference>
<comment type="caution">
    <text evidence="5">The sequence shown here is derived from an EMBL/GenBank/DDBJ whole genome shotgun (WGS) entry which is preliminary data.</text>
</comment>